<organism evidence="2 3">
    <name type="scientific">Acuticoccus sediminis</name>
    <dbReference type="NCBI Taxonomy" id="2184697"/>
    <lineage>
        <taxon>Bacteria</taxon>
        <taxon>Pseudomonadati</taxon>
        <taxon>Pseudomonadota</taxon>
        <taxon>Alphaproteobacteria</taxon>
        <taxon>Hyphomicrobiales</taxon>
        <taxon>Amorphaceae</taxon>
        <taxon>Acuticoccus</taxon>
    </lineage>
</organism>
<proteinExistence type="predicted"/>
<evidence type="ECO:0000313" key="3">
    <source>
        <dbReference type="Proteomes" id="UP000249590"/>
    </source>
</evidence>
<comment type="caution">
    <text evidence="2">The sequence shown here is derived from an EMBL/GenBank/DDBJ whole genome shotgun (WGS) entry which is preliminary data.</text>
</comment>
<dbReference type="InterPro" id="IPR041698">
    <property type="entry name" value="Methyltransf_25"/>
</dbReference>
<dbReference type="PANTHER" id="PTHR42912">
    <property type="entry name" value="METHYLTRANSFERASE"/>
    <property type="match status" value="1"/>
</dbReference>
<dbReference type="GO" id="GO:0008168">
    <property type="term" value="F:methyltransferase activity"/>
    <property type="evidence" value="ECO:0007669"/>
    <property type="project" value="UniProtKB-KW"/>
</dbReference>
<protein>
    <submittedName>
        <fullName evidence="2">Class I SAM-dependent methyltransferase</fullName>
    </submittedName>
</protein>
<dbReference type="CDD" id="cd02440">
    <property type="entry name" value="AdoMet_MTases"/>
    <property type="match status" value="1"/>
</dbReference>
<dbReference type="PANTHER" id="PTHR42912:SF81">
    <property type="entry name" value="METHYLTRANSFERASE DOMAIN-CONTAINING PROTEIN"/>
    <property type="match status" value="1"/>
</dbReference>
<reference evidence="2 3" key="1">
    <citation type="submission" date="2018-05" db="EMBL/GenBank/DDBJ databases">
        <title>Acuticoccus sediminis sp. nov., isolated from deep-sea sediment of Indian Ocean.</title>
        <authorList>
            <person name="Liu X."/>
            <person name="Lai Q."/>
            <person name="Du Y."/>
            <person name="Sun F."/>
            <person name="Zhang X."/>
            <person name="Wang S."/>
            <person name="Shao Z."/>
        </authorList>
    </citation>
    <scope>NUCLEOTIDE SEQUENCE [LARGE SCALE GENOMIC DNA]</scope>
    <source>
        <strain evidence="2 3">PTG4-2</strain>
    </source>
</reference>
<dbReference type="Pfam" id="PF13649">
    <property type="entry name" value="Methyltransf_25"/>
    <property type="match status" value="1"/>
</dbReference>
<keyword evidence="2" id="KW-0489">Methyltransferase</keyword>
<keyword evidence="2" id="KW-0808">Transferase</keyword>
<keyword evidence="3" id="KW-1185">Reference proteome</keyword>
<evidence type="ECO:0000313" key="2">
    <source>
        <dbReference type="EMBL" id="RAH99542.1"/>
    </source>
</evidence>
<dbReference type="RefSeq" id="WP_111349846.1">
    <property type="nucleotide sequence ID" value="NZ_QHHQ01000005.1"/>
</dbReference>
<dbReference type="InterPro" id="IPR029063">
    <property type="entry name" value="SAM-dependent_MTases_sf"/>
</dbReference>
<dbReference type="AlphaFoldDB" id="A0A8B2NQQ5"/>
<dbReference type="SUPFAM" id="SSF53335">
    <property type="entry name" value="S-adenosyl-L-methionine-dependent methyltransferases"/>
    <property type="match status" value="1"/>
</dbReference>
<dbReference type="GO" id="GO:0032259">
    <property type="term" value="P:methylation"/>
    <property type="evidence" value="ECO:0007669"/>
    <property type="project" value="UniProtKB-KW"/>
</dbReference>
<dbReference type="EMBL" id="QHHQ01000005">
    <property type="protein sequence ID" value="RAH99542.1"/>
    <property type="molecule type" value="Genomic_DNA"/>
</dbReference>
<accession>A0A8B2NQQ5</accession>
<dbReference type="InterPro" id="IPR050508">
    <property type="entry name" value="Methyltransf_Superfamily"/>
</dbReference>
<gene>
    <name evidence="2" type="ORF">DLJ53_23835</name>
</gene>
<dbReference type="Gene3D" id="3.40.50.150">
    <property type="entry name" value="Vaccinia Virus protein VP39"/>
    <property type="match status" value="1"/>
</dbReference>
<name>A0A8B2NQQ5_9HYPH</name>
<sequence>MTPVERFAMRARFGLAQAARVGWYASQNAAGVRVGREAGRDLPPPPKPVIEAPAGIPNRAELLKHVRKLLVRDLANVEAGLYPMPVDEPDGLRGLIERRGMYLKDIPNIVRRRATRSHQEVDRSGGKRPRYYMQNFHFQTDGWMTEDSARLYDTQVETLFLGAAAAMRRQGLVPIAEMVRERDQRTLAMLDVASGSGSFLRDVRQAFPRLPIVASDLSEPYVGLARSKVGSRSGSGAVVAAAESLPFATGGFDIVSTIYLFHELPPKVRRQVAAEMARVVAPGGRVIVIDSLQTGDTAELDGLLELFPQLFHEPYYRSYLTEDIVALFADAGLELMAGWPAFLSKVQVFQKPQR</sequence>
<feature type="domain" description="Methyltransferase" evidence="1">
    <location>
        <begin position="190"/>
        <end position="284"/>
    </location>
</feature>
<dbReference type="Proteomes" id="UP000249590">
    <property type="component" value="Unassembled WGS sequence"/>
</dbReference>
<evidence type="ECO:0000259" key="1">
    <source>
        <dbReference type="Pfam" id="PF13649"/>
    </source>
</evidence>
<dbReference type="OrthoDB" id="9765084at2"/>